<name>A0ACC0C9P3_CATRO</name>
<evidence type="ECO:0000313" key="1">
    <source>
        <dbReference type="EMBL" id="KAI5681513.1"/>
    </source>
</evidence>
<proteinExistence type="predicted"/>
<keyword evidence="2" id="KW-1185">Reference proteome</keyword>
<evidence type="ECO:0000313" key="2">
    <source>
        <dbReference type="Proteomes" id="UP001060085"/>
    </source>
</evidence>
<dbReference type="EMBL" id="CM044701">
    <property type="protein sequence ID" value="KAI5681513.1"/>
    <property type="molecule type" value="Genomic_DNA"/>
</dbReference>
<dbReference type="Proteomes" id="UP001060085">
    <property type="component" value="Linkage Group LG01"/>
</dbReference>
<protein>
    <submittedName>
        <fullName evidence="1">Uncharacterized protein</fullName>
    </submittedName>
</protein>
<gene>
    <name evidence="1" type="ORF">M9H77_02741</name>
</gene>
<reference evidence="2" key="1">
    <citation type="journal article" date="2023" name="Nat. Plants">
        <title>Single-cell RNA sequencing provides a high-resolution roadmap for understanding the multicellular compartmentation of specialized metabolism.</title>
        <authorList>
            <person name="Sun S."/>
            <person name="Shen X."/>
            <person name="Li Y."/>
            <person name="Li Y."/>
            <person name="Wang S."/>
            <person name="Li R."/>
            <person name="Zhang H."/>
            <person name="Shen G."/>
            <person name="Guo B."/>
            <person name="Wei J."/>
            <person name="Xu J."/>
            <person name="St-Pierre B."/>
            <person name="Chen S."/>
            <person name="Sun C."/>
        </authorList>
    </citation>
    <scope>NUCLEOTIDE SEQUENCE [LARGE SCALE GENOMIC DNA]</scope>
</reference>
<comment type="caution">
    <text evidence="1">The sequence shown here is derived from an EMBL/GenBank/DDBJ whole genome shotgun (WGS) entry which is preliminary data.</text>
</comment>
<organism evidence="1 2">
    <name type="scientific">Catharanthus roseus</name>
    <name type="common">Madagascar periwinkle</name>
    <name type="synonym">Vinca rosea</name>
    <dbReference type="NCBI Taxonomy" id="4058"/>
    <lineage>
        <taxon>Eukaryota</taxon>
        <taxon>Viridiplantae</taxon>
        <taxon>Streptophyta</taxon>
        <taxon>Embryophyta</taxon>
        <taxon>Tracheophyta</taxon>
        <taxon>Spermatophyta</taxon>
        <taxon>Magnoliopsida</taxon>
        <taxon>eudicotyledons</taxon>
        <taxon>Gunneridae</taxon>
        <taxon>Pentapetalae</taxon>
        <taxon>asterids</taxon>
        <taxon>lamiids</taxon>
        <taxon>Gentianales</taxon>
        <taxon>Apocynaceae</taxon>
        <taxon>Rauvolfioideae</taxon>
        <taxon>Vinceae</taxon>
        <taxon>Catharanthinae</taxon>
        <taxon>Catharanthus</taxon>
    </lineage>
</organism>
<sequence length="328" mass="36917">MKDCPTCSSGEEQKESLSNRWPQRRKLSVSLSKDAISSHRIHIHGPGCSSLAYGAFLELGPFRVQNDGKTLFKNPYAWNIAANVLFLESPAGVGFSYSNTTSDYKNNGDKLTAADNYAFLVNWLERFPKYKKRNFYISGESYAGHYVPQLAHNIIYHNKKTNKTISNLKGILIYNFDPCGEYYVIAYMNTPSVQKALHANVTKVFFNWQPCSDVTGNEDWKDSTSTIIPLLKEFLANGLRVWIFSGDTDGRVPVTSTQYSINAMKLPLNSSWRPWFYHREVGGYTQVYAKNLTFATVRGAGHQVPSYEPGRALALVKSFLTGKSLPES</sequence>
<accession>A0ACC0C9P3</accession>